<dbReference type="EMBL" id="JADQUG010000114">
    <property type="protein sequence ID" value="MBG9355472.1"/>
    <property type="molecule type" value="Genomic_DNA"/>
</dbReference>
<dbReference type="SUPFAM" id="SSF53098">
    <property type="entry name" value="Ribonuclease H-like"/>
    <property type="match status" value="1"/>
</dbReference>
<keyword evidence="3" id="KW-1185">Reference proteome</keyword>
<name>A0ABS0LHG5_9CORY</name>
<organism evidence="2 3">
    <name type="scientific">Corynebacterium belfantii</name>
    <dbReference type="NCBI Taxonomy" id="2014537"/>
    <lineage>
        <taxon>Bacteria</taxon>
        <taxon>Bacillati</taxon>
        <taxon>Actinomycetota</taxon>
        <taxon>Actinomycetes</taxon>
        <taxon>Mycobacteriales</taxon>
        <taxon>Corynebacteriaceae</taxon>
        <taxon>Corynebacterium</taxon>
    </lineage>
</organism>
<dbReference type="InterPro" id="IPR050900">
    <property type="entry name" value="Transposase_IS3/IS150/IS904"/>
</dbReference>
<dbReference type="Pfam" id="PF13683">
    <property type="entry name" value="rve_3"/>
    <property type="match status" value="1"/>
</dbReference>
<evidence type="ECO:0000313" key="3">
    <source>
        <dbReference type="Proteomes" id="UP000615580"/>
    </source>
</evidence>
<proteinExistence type="predicted"/>
<reference evidence="2 3" key="1">
    <citation type="journal article" date="2020" name="J. Clin. Microbiol.">
        <title>Assessing the Genetic Diversity of Austrian Corynebacterium diphtheriae Clinical Isolates, 2011-2019.</title>
        <authorList>
            <person name="Schaeffer J."/>
            <person name="Huhulescu S."/>
            <person name="Stoeger A."/>
            <person name="Allerberger F."/>
            <person name="Ruppitsch W."/>
        </authorList>
    </citation>
    <scope>NUCLEOTIDE SEQUENCE [LARGE SCALE GENOMIC DNA]</scope>
    <source>
        <strain evidence="2 3">04-17</strain>
    </source>
</reference>
<evidence type="ECO:0000313" key="2">
    <source>
        <dbReference type="EMBL" id="MBG9355472.1"/>
    </source>
</evidence>
<protein>
    <submittedName>
        <fullName evidence="2">Transposase</fullName>
    </submittedName>
</protein>
<comment type="caution">
    <text evidence="2">The sequence shown here is derived from an EMBL/GenBank/DDBJ whole genome shotgun (WGS) entry which is preliminary data.</text>
</comment>
<dbReference type="InterPro" id="IPR001584">
    <property type="entry name" value="Integrase_cat-core"/>
</dbReference>
<dbReference type="Proteomes" id="UP000615580">
    <property type="component" value="Unassembled WGS sequence"/>
</dbReference>
<dbReference type="InterPro" id="IPR012337">
    <property type="entry name" value="RNaseH-like_sf"/>
</dbReference>
<dbReference type="PANTHER" id="PTHR46889:SF4">
    <property type="entry name" value="TRANSPOSASE INSO FOR INSERTION SEQUENCE ELEMENT IS911B-RELATED"/>
    <property type="match status" value="1"/>
</dbReference>
<accession>A0ABS0LHG5</accession>
<evidence type="ECO:0000259" key="1">
    <source>
        <dbReference type="Pfam" id="PF13683"/>
    </source>
</evidence>
<dbReference type="PANTHER" id="PTHR46889">
    <property type="entry name" value="TRANSPOSASE INSF FOR INSERTION SEQUENCE IS3B-RELATED"/>
    <property type="match status" value="1"/>
</dbReference>
<sequence>MEAVGTSADNALAESFNATLKREVLCDRKLFDNPMTCRWEVFRWCMRYNTRRRHSWCNLVAPDDFEAETSVTLTKAA</sequence>
<feature type="domain" description="Integrase catalytic" evidence="1">
    <location>
        <begin position="2"/>
        <end position="61"/>
    </location>
</feature>
<gene>
    <name evidence="2" type="ORF">I4J41_13425</name>
</gene>